<evidence type="ECO:0000256" key="4">
    <source>
        <dbReference type="ARBA" id="ARBA00023157"/>
    </source>
</evidence>
<dbReference type="InterPro" id="IPR006585">
    <property type="entry name" value="FTP1"/>
</dbReference>
<comment type="caution">
    <text evidence="9">The sequence shown here is derived from an EMBL/GenBank/DDBJ whole genome shotgun (WGS) entry which is preliminary data.</text>
</comment>
<feature type="compositionally biased region" description="Basic and acidic residues" evidence="5">
    <location>
        <begin position="632"/>
        <end position="642"/>
    </location>
</feature>
<keyword evidence="4" id="KW-1015">Disulfide bond</keyword>
<evidence type="ECO:0000256" key="2">
    <source>
        <dbReference type="ARBA" id="ARBA00022723"/>
    </source>
</evidence>
<feature type="transmembrane region" description="Helical" evidence="6">
    <location>
        <begin position="549"/>
        <end position="574"/>
    </location>
</feature>
<evidence type="ECO:0000259" key="8">
    <source>
        <dbReference type="SMART" id="SM00607"/>
    </source>
</evidence>
<sequence length="832" mass="90739">MKSVRARQRSSSKQAPGKSCTGGKFGDRCQFQCHCAANTDCDQSNGACSDGCDPQWFGPACQYDVSEFSISGGSGSDMSWLTDNDDETCNNGNVQPITVRLHTPHPLSWLRVVFRDTAYLDQFQLSYQIDGSLISIPCVNPRTARVGDLTLDIFCPTSDVISHVILSGSALLRLCSLYISGGRNVAFNQATQHSTTFDTNWFAYKAVDGNPGLEVSPKATCSHTALKQLGFAWWRMTFSNYVEINRFVIYNRRDCCEDRLINFTVKAYSSPGTNPVYSYTDPGGPAQLVYTVVPSPPIAFSVKSVQFDVSKNIDGPNILTLCEVYAFGEIVCPAGKFGRQCERDCNCADRTEACFVSTGGCPTGCAAGYTGEDCHTQCSPGMYGRDCDRTCSDRCAGDGNLCNFVNGTCTQGCDAGYLMPLCEDKCPITKFGQGCKGTCNTNCLNRECHHVTGECNDCPKGYTGVFCEEECPHATYGSGCNQNCSDNCVDQACHHINGECIECTDTWTGVFCDTEASQNEKGKDGSNAREGSSIGEVGGSGSAMLVPAIVGAVVAAAVIAAVAVVAAVVASIVFCRRPNVSDNHERVKRHNSEGGNGRNTYVTDFDHHDSQPDLAGSSGPHERSLSSTGSERPLKTINRESMKVPVGQANNIAFRRTYIQPLPSHHNERPPTLLDTSGHGASNEHIYETISDYDERPNEPTGNTGPYESPLPFRRNTVAFDNSIYISQNKQATTGPGKRQDPPYQNIKPDEESIMVESSHLTRTETAQQKKDTQNRAKQTKMEMSRVEKSREVQNKTNQNGDEQSRKEQRSTEQNQAMQEGAEQNIRRAGRS</sequence>
<evidence type="ECO:0000313" key="9">
    <source>
        <dbReference type="EMBL" id="GFO23024.1"/>
    </source>
</evidence>
<reference evidence="9 10" key="1">
    <citation type="journal article" date="2021" name="Elife">
        <title>Chloroplast acquisition without the gene transfer in kleptoplastic sea slugs, Plakobranchus ocellatus.</title>
        <authorList>
            <person name="Maeda T."/>
            <person name="Takahashi S."/>
            <person name="Yoshida T."/>
            <person name="Shimamura S."/>
            <person name="Takaki Y."/>
            <person name="Nagai Y."/>
            <person name="Toyoda A."/>
            <person name="Suzuki Y."/>
            <person name="Arimoto A."/>
            <person name="Ishii H."/>
            <person name="Satoh N."/>
            <person name="Nishiyama T."/>
            <person name="Hasebe M."/>
            <person name="Maruyama T."/>
            <person name="Minagawa J."/>
            <person name="Obokata J."/>
            <person name="Shigenobu S."/>
        </authorList>
    </citation>
    <scope>NUCLEOTIDE SEQUENCE [LARGE SCALE GENOMIC DNA]</scope>
</reference>
<dbReference type="GO" id="GO:0046872">
    <property type="term" value="F:metal ion binding"/>
    <property type="evidence" value="ECO:0007669"/>
    <property type="project" value="UniProtKB-KW"/>
</dbReference>
<feature type="domain" description="EGF-like" evidence="7">
    <location>
        <begin position="390"/>
        <end position="423"/>
    </location>
</feature>
<keyword evidence="3" id="KW-0106">Calcium</keyword>
<dbReference type="SMART" id="SM00181">
    <property type="entry name" value="EGF"/>
    <property type="match status" value="3"/>
</dbReference>
<feature type="region of interest" description="Disordered" evidence="5">
    <location>
        <begin position="728"/>
        <end position="747"/>
    </location>
</feature>
<evidence type="ECO:0000313" key="10">
    <source>
        <dbReference type="Proteomes" id="UP000735302"/>
    </source>
</evidence>
<feature type="compositionally biased region" description="Basic and acidic residues" evidence="5">
    <location>
        <begin position="761"/>
        <end position="794"/>
    </location>
</feature>
<keyword evidence="6" id="KW-0472">Membrane</keyword>
<protein>
    <submittedName>
        <fullName evidence="9">Multiple epidermal growth factor-like domains protein 10</fullName>
    </submittedName>
</protein>
<evidence type="ECO:0000259" key="7">
    <source>
        <dbReference type="SMART" id="SM00181"/>
    </source>
</evidence>
<keyword evidence="6" id="KW-1133">Transmembrane helix</keyword>
<accession>A0AAV4BX89</accession>
<feature type="domain" description="EGF-like" evidence="7">
    <location>
        <begin position="438"/>
        <end position="468"/>
    </location>
</feature>
<dbReference type="InterPro" id="IPR042635">
    <property type="entry name" value="MEGF10/SREC1/2-like"/>
</dbReference>
<feature type="compositionally biased region" description="Basic residues" evidence="5">
    <location>
        <begin position="1"/>
        <end position="10"/>
    </location>
</feature>
<keyword evidence="1" id="KW-0245">EGF-like domain</keyword>
<dbReference type="InterPro" id="IPR000742">
    <property type="entry name" value="EGF"/>
</dbReference>
<dbReference type="GO" id="GO:0005044">
    <property type="term" value="F:scavenger receptor activity"/>
    <property type="evidence" value="ECO:0007669"/>
    <property type="project" value="InterPro"/>
</dbReference>
<feature type="domain" description="Fucolectin tachylectin-4 pentraxin-1" evidence="8">
    <location>
        <begin position="182"/>
        <end position="335"/>
    </location>
</feature>
<dbReference type="SMART" id="SM00607">
    <property type="entry name" value="FTP"/>
    <property type="match status" value="1"/>
</dbReference>
<organism evidence="9 10">
    <name type="scientific">Plakobranchus ocellatus</name>
    <dbReference type="NCBI Taxonomy" id="259542"/>
    <lineage>
        <taxon>Eukaryota</taxon>
        <taxon>Metazoa</taxon>
        <taxon>Spiralia</taxon>
        <taxon>Lophotrochozoa</taxon>
        <taxon>Mollusca</taxon>
        <taxon>Gastropoda</taxon>
        <taxon>Heterobranchia</taxon>
        <taxon>Euthyneura</taxon>
        <taxon>Panpulmonata</taxon>
        <taxon>Sacoglossa</taxon>
        <taxon>Placobranchoidea</taxon>
        <taxon>Plakobranchidae</taxon>
        <taxon>Plakobranchus</taxon>
    </lineage>
</organism>
<evidence type="ECO:0000256" key="1">
    <source>
        <dbReference type="ARBA" id="ARBA00022536"/>
    </source>
</evidence>
<dbReference type="Gene3D" id="2.170.300.10">
    <property type="entry name" value="Tie2 ligand-binding domain superfamily"/>
    <property type="match status" value="2"/>
</dbReference>
<keyword evidence="2" id="KW-0479">Metal-binding</keyword>
<evidence type="ECO:0000256" key="3">
    <source>
        <dbReference type="ARBA" id="ARBA00022837"/>
    </source>
</evidence>
<dbReference type="InterPro" id="IPR008979">
    <property type="entry name" value="Galactose-bd-like_sf"/>
</dbReference>
<feature type="region of interest" description="Disordered" evidence="5">
    <location>
        <begin position="761"/>
        <end position="832"/>
    </location>
</feature>
<feature type="domain" description="EGF-like" evidence="7">
    <location>
        <begin position="483"/>
        <end position="513"/>
    </location>
</feature>
<dbReference type="Proteomes" id="UP000735302">
    <property type="component" value="Unassembled WGS sequence"/>
</dbReference>
<gene>
    <name evidence="9" type="ORF">PoB_004952900</name>
</gene>
<evidence type="ECO:0000256" key="6">
    <source>
        <dbReference type="SAM" id="Phobius"/>
    </source>
</evidence>
<dbReference type="PANTHER" id="PTHR24043">
    <property type="entry name" value="SCAVENGER RECEPTOR CLASS F"/>
    <property type="match status" value="1"/>
</dbReference>
<dbReference type="Gene3D" id="2.60.120.260">
    <property type="entry name" value="Galactose-binding domain-like"/>
    <property type="match status" value="1"/>
</dbReference>
<proteinExistence type="predicted"/>
<dbReference type="EMBL" id="BLXT01005500">
    <property type="protein sequence ID" value="GFO23024.1"/>
    <property type="molecule type" value="Genomic_DNA"/>
</dbReference>
<feature type="region of interest" description="Disordered" evidence="5">
    <location>
        <begin position="1"/>
        <end position="22"/>
    </location>
</feature>
<keyword evidence="10" id="KW-1185">Reference proteome</keyword>
<dbReference type="SUPFAM" id="SSF49785">
    <property type="entry name" value="Galactose-binding domain-like"/>
    <property type="match status" value="1"/>
</dbReference>
<keyword evidence="6" id="KW-0812">Transmembrane</keyword>
<name>A0AAV4BX89_9GAST</name>
<dbReference type="Pfam" id="PF22633">
    <property type="entry name" value="F5_F8_type_C_2"/>
    <property type="match status" value="1"/>
</dbReference>
<feature type="region of interest" description="Disordered" evidence="5">
    <location>
        <begin position="583"/>
        <end position="643"/>
    </location>
</feature>
<evidence type="ECO:0000256" key="5">
    <source>
        <dbReference type="SAM" id="MobiDB-lite"/>
    </source>
</evidence>
<feature type="region of interest" description="Disordered" evidence="5">
    <location>
        <begin position="691"/>
        <end position="713"/>
    </location>
</feature>
<dbReference type="AlphaFoldDB" id="A0AAV4BX89"/>